<reference evidence="2" key="1">
    <citation type="submission" date="2020-10" db="EMBL/GenBank/DDBJ databases">
        <authorList>
            <person name="Gilroy R."/>
        </authorList>
    </citation>
    <scope>NUCLEOTIDE SEQUENCE</scope>
    <source>
        <strain evidence="2">11167</strain>
    </source>
</reference>
<dbReference type="AlphaFoldDB" id="A0A9D9EC59"/>
<dbReference type="PROSITE" id="PS51186">
    <property type="entry name" value="GNAT"/>
    <property type="match status" value="1"/>
</dbReference>
<protein>
    <submittedName>
        <fullName evidence="2">GNAT family N-acetyltransferase</fullName>
    </submittedName>
</protein>
<comment type="caution">
    <text evidence="2">The sequence shown here is derived from an EMBL/GenBank/DDBJ whole genome shotgun (WGS) entry which is preliminary data.</text>
</comment>
<organism evidence="2 3">
    <name type="scientific">Candidatus Aphodenecus pullistercoris</name>
    <dbReference type="NCBI Taxonomy" id="2840669"/>
    <lineage>
        <taxon>Bacteria</taxon>
        <taxon>Pseudomonadati</taxon>
        <taxon>Spirochaetota</taxon>
        <taxon>Spirochaetia</taxon>
        <taxon>Spirochaetales</taxon>
        <taxon>Candidatus Aphodenecus</taxon>
    </lineage>
</organism>
<dbReference type="InterPro" id="IPR051531">
    <property type="entry name" value="N-acetyltransferase"/>
</dbReference>
<sequence length="168" mass="19646">MRPFTDADAPFVLSVFSDSQMNRFLPWFPIQTLEEAQAFLRRPWLEENLYSYWIFRKEDTSSPIGYIGLAGGEAHDLGYGLLPDWWHKGLMSEAALAFVDFLRKEGLDFITATHDVLNVASGRVMERIGMSLRCSYVEHWMPKDYDVTFRMYQLDFKEGVETWKGYLH</sequence>
<evidence type="ECO:0000313" key="2">
    <source>
        <dbReference type="EMBL" id="MBO8443846.1"/>
    </source>
</evidence>
<proteinExistence type="predicted"/>
<dbReference type="InterPro" id="IPR016181">
    <property type="entry name" value="Acyl_CoA_acyltransferase"/>
</dbReference>
<evidence type="ECO:0000313" key="3">
    <source>
        <dbReference type="Proteomes" id="UP000823633"/>
    </source>
</evidence>
<dbReference type="GO" id="GO:0016747">
    <property type="term" value="F:acyltransferase activity, transferring groups other than amino-acyl groups"/>
    <property type="evidence" value="ECO:0007669"/>
    <property type="project" value="InterPro"/>
</dbReference>
<dbReference type="Proteomes" id="UP000823633">
    <property type="component" value="Unassembled WGS sequence"/>
</dbReference>
<dbReference type="Pfam" id="PF13302">
    <property type="entry name" value="Acetyltransf_3"/>
    <property type="match status" value="1"/>
</dbReference>
<name>A0A9D9EC59_9SPIR</name>
<accession>A0A9D9EC59</accession>
<dbReference type="InterPro" id="IPR000182">
    <property type="entry name" value="GNAT_dom"/>
</dbReference>
<dbReference type="SUPFAM" id="SSF55729">
    <property type="entry name" value="Acyl-CoA N-acyltransferases (Nat)"/>
    <property type="match status" value="1"/>
</dbReference>
<dbReference type="EMBL" id="JADIMU010000061">
    <property type="protein sequence ID" value="MBO8443846.1"/>
    <property type="molecule type" value="Genomic_DNA"/>
</dbReference>
<evidence type="ECO:0000259" key="1">
    <source>
        <dbReference type="PROSITE" id="PS51186"/>
    </source>
</evidence>
<reference evidence="2" key="2">
    <citation type="journal article" date="2021" name="PeerJ">
        <title>Extensive microbial diversity within the chicken gut microbiome revealed by metagenomics and culture.</title>
        <authorList>
            <person name="Gilroy R."/>
            <person name="Ravi A."/>
            <person name="Getino M."/>
            <person name="Pursley I."/>
            <person name="Horton D.L."/>
            <person name="Alikhan N.F."/>
            <person name="Baker D."/>
            <person name="Gharbi K."/>
            <person name="Hall N."/>
            <person name="Watson M."/>
            <person name="Adriaenssens E.M."/>
            <person name="Foster-Nyarko E."/>
            <person name="Jarju S."/>
            <person name="Secka A."/>
            <person name="Antonio M."/>
            <person name="Oren A."/>
            <person name="Chaudhuri R.R."/>
            <person name="La Ragione R."/>
            <person name="Hildebrand F."/>
            <person name="Pallen M.J."/>
        </authorList>
    </citation>
    <scope>NUCLEOTIDE SEQUENCE</scope>
    <source>
        <strain evidence="2">11167</strain>
    </source>
</reference>
<dbReference type="PANTHER" id="PTHR43792:SF1">
    <property type="entry name" value="N-ACETYLTRANSFERASE DOMAIN-CONTAINING PROTEIN"/>
    <property type="match status" value="1"/>
</dbReference>
<feature type="domain" description="N-acetyltransferase" evidence="1">
    <location>
        <begin position="1"/>
        <end position="146"/>
    </location>
</feature>
<dbReference type="PANTHER" id="PTHR43792">
    <property type="entry name" value="GNAT FAMILY, PUTATIVE (AFU_ORTHOLOGUE AFUA_3G00765)-RELATED-RELATED"/>
    <property type="match status" value="1"/>
</dbReference>
<dbReference type="Gene3D" id="3.40.630.30">
    <property type="match status" value="1"/>
</dbReference>
<gene>
    <name evidence="2" type="ORF">IAC42_08860</name>
</gene>